<dbReference type="InterPro" id="IPR052969">
    <property type="entry name" value="Thr-specific_kinase-like"/>
</dbReference>
<protein>
    <recommendedName>
        <fullName evidence="1">VWFA domain-containing protein</fullName>
    </recommendedName>
</protein>
<dbReference type="EMBL" id="KN817526">
    <property type="protein sequence ID" value="KJA26711.1"/>
    <property type="molecule type" value="Genomic_DNA"/>
</dbReference>
<reference evidence="3" key="1">
    <citation type="submission" date="2014-04" db="EMBL/GenBank/DDBJ databases">
        <title>Evolutionary Origins and Diversification of the Mycorrhizal Mutualists.</title>
        <authorList>
            <consortium name="DOE Joint Genome Institute"/>
            <consortium name="Mycorrhizal Genomics Consortium"/>
            <person name="Kohler A."/>
            <person name="Kuo A."/>
            <person name="Nagy L.G."/>
            <person name="Floudas D."/>
            <person name="Copeland A."/>
            <person name="Barry K.W."/>
            <person name="Cichocki N."/>
            <person name="Veneault-Fourrey C."/>
            <person name="LaButti K."/>
            <person name="Lindquist E.A."/>
            <person name="Lipzen A."/>
            <person name="Lundell T."/>
            <person name="Morin E."/>
            <person name="Murat C."/>
            <person name="Riley R."/>
            <person name="Ohm R."/>
            <person name="Sun H."/>
            <person name="Tunlid A."/>
            <person name="Henrissat B."/>
            <person name="Grigoriev I.V."/>
            <person name="Hibbett D.S."/>
            <person name="Martin F."/>
        </authorList>
    </citation>
    <scope>NUCLEOTIDE SEQUENCE [LARGE SCALE GENOMIC DNA]</scope>
    <source>
        <strain evidence="3">FD-334 SS-4</strain>
    </source>
</reference>
<dbReference type="PANTHER" id="PTHR47763">
    <property type="entry name" value="ALPHA-PROTEIN KINASE VWKA"/>
    <property type="match status" value="1"/>
</dbReference>
<feature type="domain" description="VWFA" evidence="1">
    <location>
        <begin position="23"/>
        <end position="219"/>
    </location>
</feature>
<dbReference type="GO" id="GO:0004674">
    <property type="term" value="F:protein serine/threonine kinase activity"/>
    <property type="evidence" value="ECO:0007669"/>
    <property type="project" value="TreeGrafter"/>
</dbReference>
<evidence type="ECO:0000313" key="2">
    <source>
        <dbReference type="EMBL" id="KJA26711.1"/>
    </source>
</evidence>
<dbReference type="OrthoDB" id="301415at2759"/>
<dbReference type="Gene3D" id="3.40.50.410">
    <property type="entry name" value="von Willebrand factor, type A domain"/>
    <property type="match status" value="1"/>
</dbReference>
<gene>
    <name evidence="2" type="ORF">HYPSUDRAFT_75161</name>
</gene>
<dbReference type="InterPro" id="IPR002035">
    <property type="entry name" value="VWF_A"/>
</dbReference>
<sequence>MPPKDPRNIGGQRRRSKGGRKLDLAFVLDTTESQDKYITASAAKCKDVCIALQGRLDEGDGLHLAVIAYRDHNEEDEYVTKDFNGFTSSVNDTVRNLSSLTAYGGNDGPEALTAALDKVRTLKWRQDAAKVVVVITDAPPHGIGEEDDDYWDGDPDGKDPLFIVRAMKRRNIVVLFVACEPTMDAGYEVSFLDSSSTIINASFIFLPSVKFAHDFYKALAKITSGAMLPLTNADLLGPLIVGFALEQTDIGSLASDFAPLITELHEAGMSETDISKKLFELMQTRKVKVTTLQSTEVYKEPPEAAEAIAIWVDAKNTPEGRDKLSGLAPVGQTRVPEEFIIQPNEQAWPTYEIGVTLKNISNAFIQYSYSENGVMKNGTLEPQQIGPKPTKFRLSTTYMFNFKKGRKVESTTHSVALLQRSKTGTWRLISTE</sequence>
<evidence type="ECO:0000313" key="3">
    <source>
        <dbReference type="Proteomes" id="UP000054270"/>
    </source>
</evidence>
<proteinExistence type="predicted"/>
<dbReference type="PANTHER" id="PTHR47763:SF1">
    <property type="entry name" value="DUF659 DOMAIN-CONTAINING PROTEIN"/>
    <property type="match status" value="1"/>
</dbReference>
<evidence type="ECO:0000259" key="1">
    <source>
        <dbReference type="PROSITE" id="PS50234"/>
    </source>
</evidence>
<dbReference type="Proteomes" id="UP000054270">
    <property type="component" value="Unassembled WGS sequence"/>
</dbReference>
<dbReference type="STRING" id="945553.A0A0D2PDV6"/>
<dbReference type="Pfam" id="PF00092">
    <property type="entry name" value="VWA"/>
    <property type="match status" value="1"/>
</dbReference>
<dbReference type="AlphaFoldDB" id="A0A0D2PDV6"/>
<dbReference type="SUPFAM" id="SSF53300">
    <property type="entry name" value="vWA-like"/>
    <property type="match status" value="1"/>
</dbReference>
<accession>A0A0D2PDV6</accession>
<name>A0A0D2PDV6_HYPSF</name>
<dbReference type="GO" id="GO:0005737">
    <property type="term" value="C:cytoplasm"/>
    <property type="evidence" value="ECO:0007669"/>
    <property type="project" value="TreeGrafter"/>
</dbReference>
<dbReference type="InterPro" id="IPR036465">
    <property type="entry name" value="vWFA_dom_sf"/>
</dbReference>
<dbReference type="PROSITE" id="PS50234">
    <property type="entry name" value="VWFA"/>
    <property type="match status" value="1"/>
</dbReference>
<organism evidence="2 3">
    <name type="scientific">Hypholoma sublateritium (strain FD-334 SS-4)</name>
    <dbReference type="NCBI Taxonomy" id="945553"/>
    <lineage>
        <taxon>Eukaryota</taxon>
        <taxon>Fungi</taxon>
        <taxon>Dikarya</taxon>
        <taxon>Basidiomycota</taxon>
        <taxon>Agaricomycotina</taxon>
        <taxon>Agaricomycetes</taxon>
        <taxon>Agaricomycetidae</taxon>
        <taxon>Agaricales</taxon>
        <taxon>Agaricineae</taxon>
        <taxon>Strophariaceae</taxon>
        <taxon>Hypholoma</taxon>
    </lineage>
</organism>
<keyword evidence="3" id="KW-1185">Reference proteome</keyword>